<dbReference type="Pfam" id="PF13460">
    <property type="entry name" value="NAD_binding_10"/>
    <property type="match status" value="1"/>
</dbReference>
<evidence type="ECO:0000259" key="2">
    <source>
        <dbReference type="Pfam" id="PF13460"/>
    </source>
</evidence>
<feature type="region of interest" description="Disordered" evidence="1">
    <location>
        <begin position="113"/>
        <end position="135"/>
    </location>
</feature>
<comment type="caution">
    <text evidence="3">The sequence shown here is derived from an EMBL/GenBank/DDBJ whole genome shotgun (WGS) entry which is preliminary data.</text>
</comment>
<dbReference type="PANTHER" id="PTHR12126:SF16">
    <property type="entry name" value="MIOREX COMPLEX COMPONENT 2"/>
    <property type="match status" value="1"/>
</dbReference>
<evidence type="ECO:0000313" key="3">
    <source>
        <dbReference type="EMBL" id="KAF7715138.1"/>
    </source>
</evidence>
<dbReference type="InterPro" id="IPR051207">
    <property type="entry name" value="ComplexI_NDUFA9_subunit"/>
</dbReference>
<dbReference type="GO" id="GO:0005739">
    <property type="term" value="C:mitochondrion"/>
    <property type="evidence" value="ECO:0007669"/>
    <property type="project" value="TreeGrafter"/>
</dbReference>
<feature type="domain" description="NAD(P)-binding" evidence="2">
    <location>
        <begin position="10"/>
        <end position="211"/>
    </location>
</feature>
<evidence type="ECO:0000313" key="4">
    <source>
        <dbReference type="Proteomes" id="UP000631181"/>
    </source>
</evidence>
<name>A0A8J8W3H7_9EURO</name>
<dbReference type="EMBL" id="WIWV01000066">
    <property type="protein sequence ID" value="KAF7715138.1"/>
    <property type="molecule type" value="Genomic_DNA"/>
</dbReference>
<organism evidence="3 4">
    <name type="scientific">Penicillium ucsense</name>
    <dbReference type="NCBI Taxonomy" id="2839758"/>
    <lineage>
        <taxon>Eukaryota</taxon>
        <taxon>Fungi</taxon>
        <taxon>Dikarya</taxon>
        <taxon>Ascomycota</taxon>
        <taxon>Pezizomycotina</taxon>
        <taxon>Eurotiomycetes</taxon>
        <taxon>Eurotiomycetidae</taxon>
        <taxon>Eurotiales</taxon>
        <taxon>Aspergillaceae</taxon>
        <taxon>Penicillium</taxon>
    </lineage>
</organism>
<sequence length="287" mass="30992">MASKRLVVAGGSGFLGSRICKAAAARGWSVTSLSRSGEPRWDTVTSSTERPSWASSVEWAKADILKPETYKPFLSGASAVVHTMGILLEADYKGVVQGREPIVGGLQRAFSSSKLGSQDPLQRKEGEALEPKERDGQLTYELMNRDSAIALAQESSNEHVPTFLYISAAGGAPILPARYITTKREAEETISSSLPNLRSVFIRPGFLYDSSRKFTLPIALGGFVASEINNLVGNRLSFLGSMTEKPLKADVVSEAVVEALEDQSIRGPVGTKQIEQLATSAWRKTML</sequence>
<gene>
    <name evidence="3" type="ORF">PECM_007309</name>
</gene>
<dbReference type="SUPFAM" id="SSF51735">
    <property type="entry name" value="NAD(P)-binding Rossmann-fold domains"/>
    <property type="match status" value="1"/>
</dbReference>
<dbReference type="Gene3D" id="3.40.50.720">
    <property type="entry name" value="NAD(P)-binding Rossmann-like Domain"/>
    <property type="match status" value="1"/>
</dbReference>
<feature type="compositionally biased region" description="Basic and acidic residues" evidence="1">
    <location>
        <begin position="121"/>
        <end position="135"/>
    </location>
</feature>
<keyword evidence="4" id="KW-1185">Reference proteome</keyword>
<dbReference type="InterPro" id="IPR016040">
    <property type="entry name" value="NAD(P)-bd_dom"/>
</dbReference>
<reference evidence="3" key="1">
    <citation type="journal article" date="2020" name="Front. Microbiol.">
        <title>Gene regulatory networks of Penicillium echinulatum 2HH and Penicillium oxalicum 114-2 inferred by a computational biology approach.</title>
        <authorList>
            <person name="Lenz A.R."/>
            <person name="Galan-Vasquez E."/>
            <person name="Balbinot E."/>
            <person name="De Abreu F.P."/>
            <person name="De Oliveira N.S."/>
            <person name="Da Rosa L.O."/>
            <person name="De Avila E Silva S."/>
            <person name="Camassola M."/>
            <person name="Dillon A.J.P."/>
            <person name="Perez-Rueda E."/>
        </authorList>
    </citation>
    <scope>NUCLEOTIDE SEQUENCE</scope>
    <source>
        <strain evidence="3">S1M29</strain>
    </source>
</reference>
<evidence type="ECO:0000256" key="1">
    <source>
        <dbReference type="SAM" id="MobiDB-lite"/>
    </source>
</evidence>
<accession>A0A8J8W3H7</accession>
<dbReference type="OrthoDB" id="276721at2759"/>
<dbReference type="InterPro" id="IPR036291">
    <property type="entry name" value="NAD(P)-bd_dom_sf"/>
</dbReference>
<protein>
    <submittedName>
        <fullName evidence="3">NAD(P)-binding domain-containing protein</fullName>
    </submittedName>
</protein>
<dbReference type="PANTHER" id="PTHR12126">
    <property type="entry name" value="NADH-UBIQUINONE OXIDOREDUCTASE 39 KDA SUBUNIT-RELATED"/>
    <property type="match status" value="1"/>
</dbReference>
<dbReference type="Proteomes" id="UP000631181">
    <property type="component" value="Unassembled WGS sequence"/>
</dbReference>
<dbReference type="AlphaFoldDB" id="A0A8J8W3H7"/>
<proteinExistence type="predicted"/>
<dbReference type="GO" id="GO:0044877">
    <property type="term" value="F:protein-containing complex binding"/>
    <property type="evidence" value="ECO:0007669"/>
    <property type="project" value="TreeGrafter"/>
</dbReference>